<organism evidence="2 3">
    <name type="scientific">Marisediminitalea aggregata</name>
    <dbReference type="NCBI Taxonomy" id="634436"/>
    <lineage>
        <taxon>Bacteria</taxon>
        <taxon>Pseudomonadati</taxon>
        <taxon>Pseudomonadota</taxon>
        <taxon>Gammaproteobacteria</taxon>
        <taxon>Alteromonadales</taxon>
        <taxon>Alteromonadaceae</taxon>
        <taxon>Marisediminitalea</taxon>
    </lineage>
</organism>
<evidence type="ECO:0000256" key="1">
    <source>
        <dbReference type="SAM" id="Coils"/>
    </source>
</evidence>
<evidence type="ECO:0000313" key="2">
    <source>
        <dbReference type="EMBL" id="SHH22250.1"/>
    </source>
</evidence>
<dbReference type="Proteomes" id="UP000184520">
    <property type="component" value="Unassembled WGS sequence"/>
</dbReference>
<gene>
    <name evidence="2" type="ORF">SAMN05216361_4074</name>
</gene>
<reference evidence="3" key="1">
    <citation type="submission" date="2016-11" db="EMBL/GenBank/DDBJ databases">
        <authorList>
            <person name="Varghese N."/>
            <person name="Submissions S."/>
        </authorList>
    </citation>
    <scope>NUCLEOTIDE SEQUENCE [LARGE SCALE GENOMIC DNA]</scope>
    <source>
        <strain evidence="3">CGMCC 1.8995</strain>
    </source>
</reference>
<dbReference type="STRING" id="634436.SAMN05216361_4074"/>
<protein>
    <recommendedName>
        <fullName evidence="4">YfhG lipoprotein</fullName>
    </recommendedName>
</protein>
<sequence>MKRYGVLVVFIGLSGCQLLPSEPPVTDVSDNTEAFQMVVESDCVFAVEPEDEARCELDFWQDYWIQVDKLSWPDRQALIESLADTPDQLLQKIILSQPVNTPYKARLRAQHWVEQVTPSLSASAQNWLNTVVAKPSGHMLELESAVTILSNINNQQDKTLTSQEQQIQQLKAQLEALMNIESNLMNQEEAEQ</sequence>
<feature type="coiled-coil region" evidence="1">
    <location>
        <begin position="153"/>
        <end position="191"/>
    </location>
</feature>
<keyword evidence="3" id="KW-1185">Reference proteome</keyword>
<name>A0A1M5R842_9ALTE</name>
<dbReference type="AlphaFoldDB" id="A0A1M5R842"/>
<dbReference type="EMBL" id="FQWD01000007">
    <property type="protein sequence ID" value="SHH22250.1"/>
    <property type="molecule type" value="Genomic_DNA"/>
</dbReference>
<evidence type="ECO:0000313" key="3">
    <source>
        <dbReference type="Proteomes" id="UP000184520"/>
    </source>
</evidence>
<dbReference type="PROSITE" id="PS51257">
    <property type="entry name" value="PROKAR_LIPOPROTEIN"/>
    <property type="match status" value="1"/>
</dbReference>
<proteinExistence type="predicted"/>
<accession>A0A1M5R842</accession>
<evidence type="ECO:0008006" key="4">
    <source>
        <dbReference type="Google" id="ProtNLM"/>
    </source>
</evidence>
<keyword evidence="1" id="KW-0175">Coiled coil</keyword>